<organism evidence="2 3">
    <name type="scientific">Stentor coeruleus</name>
    <dbReference type="NCBI Taxonomy" id="5963"/>
    <lineage>
        <taxon>Eukaryota</taxon>
        <taxon>Sar</taxon>
        <taxon>Alveolata</taxon>
        <taxon>Ciliophora</taxon>
        <taxon>Postciliodesmatophora</taxon>
        <taxon>Heterotrichea</taxon>
        <taxon>Heterotrichida</taxon>
        <taxon>Stentoridae</taxon>
        <taxon>Stentor</taxon>
    </lineage>
</organism>
<name>A0A1R2AYV1_9CILI</name>
<protein>
    <recommendedName>
        <fullName evidence="4">GOLD domain-containing protein</fullName>
    </recommendedName>
</protein>
<dbReference type="AlphaFoldDB" id="A0A1R2AYV1"/>
<accession>A0A1R2AYV1</accession>
<dbReference type="EMBL" id="MPUH01001169">
    <property type="protein sequence ID" value="OMJ69686.1"/>
    <property type="molecule type" value="Genomic_DNA"/>
</dbReference>
<comment type="caution">
    <text evidence="2">The sequence shown here is derived from an EMBL/GenBank/DDBJ whole genome shotgun (WGS) entry which is preliminary data.</text>
</comment>
<feature type="signal peptide" evidence="1">
    <location>
        <begin position="1"/>
        <end position="18"/>
    </location>
</feature>
<keyword evidence="1" id="KW-0732">Signal</keyword>
<proteinExistence type="predicted"/>
<evidence type="ECO:0000313" key="3">
    <source>
        <dbReference type="Proteomes" id="UP000187209"/>
    </source>
</evidence>
<reference evidence="2 3" key="1">
    <citation type="submission" date="2016-11" db="EMBL/GenBank/DDBJ databases">
        <title>The macronuclear genome of Stentor coeruleus: a giant cell with tiny introns.</title>
        <authorList>
            <person name="Slabodnick M."/>
            <person name="Ruby J.G."/>
            <person name="Reiff S.B."/>
            <person name="Swart E.C."/>
            <person name="Gosai S."/>
            <person name="Prabakaran S."/>
            <person name="Witkowska E."/>
            <person name="Larue G.E."/>
            <person name="Fisher S."/>
            <person name="Freeman R.M."/>
            <person name="Gunawardena J."/>
            <person name="Chu W."/>
            <person name="Stover N.A."/>
            <person name="Gregory B.D."/>
            <person name="Nowacki M."/>
            <person name="Derisi J."/>
            <person name="Roy S.W."/>
            <person name="Marshall W.F."/>
            <person name="Sood P."/>
        </authorList>
    </citation>
    <scope>NUCLEOTIDE SEQUENCE [LARGE SCALE GENOMIC DNA]</scope>
    <source>
        <strain evidence="2">WM001</strain>
    </source>
</reference>
<dbReference type="Proteomes" id="UP000187209">
    <property type="component" value="Unassembled WGS sequence"/>
</dbReference>
<sequence>MNFFYFLVCLGVYSELEGVIVDEGATLEVDETSISLEVLEIITDINKDDQPTRINNSNSGKTYYILESEGVEYFVTIDSSILPETVFSESFLQITKN</sequence>
<gene>
    <name evidence="2" type="ORF">SteCoe_32516</name>
</gene>
<keyword evidence="3" id="KW-1185">Reference proteome</keyword>
<feature type="chain" id="PRO_5012435715" description="GOLD domain-containing protein" evidence="1">
    <location>
        <begin position="19"/>
        <end position="97"/>
    </location>
</feature>
<evidence type="ECO:0008006" key="4">
    <source>
        <dbReference type="Google" id="ProtNLM"/>
    </source>
</evidence>
<evidence type="ECO:0000256" key="1">
    <source>
        <dbReference type="SAM" id="SignalP"/>
    </source>
</evidence>
<evidence type="ECO:0000313" key="2">
    <source>
        <dbReference type="EMBL" id="OMJ69686.1"/>
    </source>
</evidence>